<dbReference type="EMBL" id="SRLO01000004">
    <property type="protein sequence ID" value="TNN88737.1"/>
    <property type="molecule type" value="Genomic_DNA"/>
</dbReference>
<proteinExistence type="predicted"/>
<dbReference type="AlphaFoldDB" id="A0A4Z2JFI5"/>
<gene>
    <name evidence="1" type="ORF">EYF80_001069</name>
</gene>
<reference evidence="1 2" key="1">
    <citation type="submission" date="2019-03" db="EMBL/GenBank/DDBJ databases">
        <title>First draft genome of Liparis tanakae, snailfish: a comprehensive survey of snailfish specific genes.</title>
        <authorList>
            <person name="Kim W."/>
            <person name="Song I."/>
            <person name="Jeong J.-H."/>
            <person name="Kim D."/>
            <person name="Kim S."/>
            <person name="Ryu S."/>
            <person name="Song J.Y."/>
            <person name="Lee S.K."/>
        </authorList>
    </citation>
    <scope>NUCLEOTIDE SEQUENCE [LARGE SCALE GENOMIC DNA]</scope>
    <source>
        <tissue evidence="1">Muscle</tissue>
    </source>
</reference>
<dbReference type="Proteomes" id="UP000314294">
    <property type="component" value="Unassembled WGS sequence"/>
</dbReference>
<evidence type="ECO:0000313" key="2">
    <source>
        <dbReference type="Proteomes" id="UP000314294"/>
    </source>
</evidence>
<protein>
    <submittedName>
        <fullName evidence="1">Uncharacterized protein</fullName>
    </submittedName>
</protein>
<keyword evidence="2" id="KW-1185">Reference proteome</keyword>
<evidence type="ECO:0000313" key="1">
    <source>
        <dbReference type="EMBL" id="TNN88737.1"/>
    </source>
</evidence>
<organism evidence="1 2">
    <name type="scientific">Liparis tanakae</name>
    <name type="common">Tanaka's snailfish</name>
    <dbReference type="NCBI Taxonomy" id="230148"/>
    <lineage>
        <taxon>Eukaryota</taxon>
        <taxon>Metazoa</taxon>
        <taxon>Chordata</taxon>
        <taxon>Craniata</taxon>
        <taxon>Vertebrata</taxon>
        <taxon>Euteleostomi</taxon>
        <taxon>Actinopterygii</taxon>
        <taxon>Neopterygii</taxon>
        <taxon>Teleostei</taxon>
        <taxon>Neoteleostei</taxon>
        <taxon>Acanthomorphata</taxon>
        <taxon>Eupercaria</taxon>
        <taxon>Perciformes</taxon>
        <taxon>Cottioidei</taxon>
        <taxon>Cottales</taxon>
        <taxon>Liparidae</taxon>
        <taxon>Liparis</taxon>
    </lineage>
</organism>
<sequence length="228" mass="25275">MLFRLLAKPHSADSSNGTIDEAAYTIVSTDIFSDAITNYVRQQRHPLGTSQPSHRSEVHVLEEVLSHLDVGLLLLRRHLLHELGLLANLSVRELLASHHHHGLIPDLLKLVIVLFLLCHSLLSGCGGGRNRRRVVIRFAGVAVGVAVIGRLRGPGGDARSACTRSRRRRAPLLMDEQGAHHFLVFIRLTDSESRDSILGHGRDVFALNTQKQLLIQIWSHSCCCVLNI</sequence>
<accession>A0A4Z2JFI5</accession>
<comment type="caution">
    <text evidence="1">The sequence shown here is derived from an EMBL/GenBank/DDBJ whole genome shotgun (WGS) entry which is preliminary data.</text>
</comment>
<name>A0A4Z2JFI5_9TELE</name>